<evidence type="ECO:0000313" key="3">
    <source>
        <dbReference type="Proteomes" id="UP000015106"/>
    </source>
</evidence>
<feature type="compositionally biased region" description="Low complexity" evidence="1">
    <location>
        <begin position="42"/>
        <end position="56"/>
    </location>
</feature>
<reference evidence="2" key="3">
    <citation type="submission" date="2022-06" db="UniProtKB">
        <authorList>
            <consortium name="EnsemblPlants"/>
        </authorList>
    </citation>
    <scope>IDENTIFICATION</scope>
</reference>
<sequence length="139" mass="14500">RGRAGAERAAPAPWWRPPARGGGACGRQAPAPSRTRSRRRGTGAPASGPPSSWSPADRTLQRGRARGSGGHGGGWSGVLPEPGTTGRSGCTSCTRTHRPRRRGASSCCCRRRLPGTERGRGARAHRPDLCTASLMKPSA</sequence>
<accession>A0A8R7QL26</accession>
<dbReference type="Proteomes" id="UP000015106">
    <property type="component" value="Chromosome 5"/>
</dbReference>
<name>A0A8R7QL26_TRIUA</name>
<reference evidence="2" key="2">
    <citation type="submission" date="2018-03" db="EMBL/GenBank/DDBJ databases">
        <title>The Triticum urartu genome reveals the dynamic nature of wheat genome evolution.</title>
        <authorList>
            <person name="Ling H."/>
            <person name="Ma B."/>
            <person name="Shi X."/>
            <person name="Liu H."/>
            <person name="Dong L."/>
            <person name="Sun H."/>
            <person name="Cao Y."/>
            <person name="Gao Q."/>
            <person name="Zheng S."/>
            <person name="Li Y."/>
            <person name="Yu Y."/>
            <person name="Du H."/>
            <person name="Qi M."/>
            <person name="Li Y."/>
            <person name="Yu H."/>
            <person name="Cui Y."/>
            <person name="Wang N."/>
            <person name="Chen C."/>
            <person name="Wu H."/>
            <person name="Zhao Y."/>
            <person name="Zhang J."/>
            <person name="Li Y."/>
            <person name="Zhou W."/>
            <person name="Zhang B."/>
            <person name="Hu W."/>
            <person name="Eijk M."/>
            <person name="Tang J."/>
            <person name="Witsenboer H."/>
            <person name="Zhao S."/>
            <person name="Li Z."/>
            <person name="Zhang A."/>
            <person name="Wang D."/>
            <person name="Liang C."/>
        </authorList>
    </citation>
    <scope>NUCLEOTIDE SEQUENCE [LARGE SCALE GENOMIC DNA]</scope>
    <source>
        <strain evidence="2">cv. G1812</strain>
    </source>
</reference>
<feature type="compositionally biased region" description="Low complexity" evidence="1">
    <location>
        <begin position="83"/>
        <end position="94"/>
    </location>
</feature>
<feature type="compositionally biased region" description="Basic and acidic residues" evidence="1">
    <location>
        <begin position="114"/>
        <end position="124"/>
    </location>
</feature>
<feature type="region of interest" description="Disordered" evidence="1">
    <location>
        <begin position="1"/>
        <end position="124"/>
    </location>
</feature>
<proteinExistence type="predicted"/>
<organism evidence="2 3">
    <name type="scientific">Triticum urartu</name>
    <name type="common">Red wild einkorn</name>
    <name type="synonym">Crithodium urartu</name>
    <dbReference type="NCBI Taxonomy" id="4572"/>
    <lineage>
        <taxon>Eukaryota</taxon>
        <taxon>Viridiplantae</taxon>
        <taxon>Streptophyta</taxon>
        <taxon>Embryophyta</taxon>
        <taxon>Tracheophyta</taxon>
        <taxon>Spermatophyta</taxon>
        <taxon>Magnoliopsida</taxon>
        <taxon>Liliopsida</taxon>
        <taxon>Poales</taxon>
        <taxon>Poaceae</taxon>
        <taxon>BOP clade</taxon>
        <taxon>Pooideae</taxon>
        <taxon>Triticodae</taxon>
        <taxon>Triticeae</taxon>
        <taxon>Triticinae</taxon>
        <taxon>Triticum</taxon>
    </lineage>
</organism>
<feature type="compositionally biased region" description="Basic residues" evidence="1">
    <location>
        <begin position="95"/>
        <end position="113"/>
    </location>
</feature>
<evidence type="ECO:0000256" key="1">
    <source>
        <dbReference type="SAM" id="MobiDB-lite"/>
    </source>
</evidence>
<feature type="compositionally biased region" description="Low complexity" evidence="1">
    <location>
        <begin position="7"/>
        <end position="19"/>
    </location>
</feature>
<keyword evidence="3" id="KW-1185">Reference proteome</keyword>
<dbReference type="Gramene" id="TuG1812G0500004913.01.T01">
    <property type="protein sequence ID" value="TuG1812G0500004913.01.T01.cds405666"/>
    <property type="gene ID" value="TuG1812G0500004913.01"/>
</dbReference>
<protein>
    <submittedName>
        <fullName evidence="2">Uncharacterized protein</fullName>
    </submittedName>
</protein>
<feature type="compositionally biased region" description="Gly residues" evidence="1">
    <location>
        <begin position="66"/>
        <end position="76"/>
    </location>
</feature>
<reference evidence="3" key="1">
    <citation type="journal article" date="2013" name="Nature">
        <title>Draft genome of the wheat A-genome progenitor Triticum urartu.</title>
        <authorList>
            <person name="Ling H.Q."/>
            <person name="Zhao S."/>
            <person name="Liu D."/>
            <person name="Wang J."/>
            <person name="Sun H."/>
            <person name="Zhang C."/>
            <person name="Fan H."/>
            <person name="Li D."/>
            <person name="Dong L."/>
            <person name="Tao Y."/>
            <person name="Gao C."/>
            <person name="Wu H."/>
            <person name="Li Y."/>
            <person name="Cui Y."/>
            <person name="Guo X."/>
            <person name="Zheng S."/>
            <person name="Wang B."/>
            <person name="Yu K."/>
            <person name="Liang Q."/>
            <person name="Yang W."/>
            <person name="Lou X."/>
            <person name="Chen J."/>
            <person name="Feng M."/>
            <person name="Jian J."/>
            <person name="Zhang X."/>
            <person name="Luo G."/>
            <person name="Jiang Y."/>
            <person name="Liu J."/>
            <person name="Wang Z."/>
            <person name="Sha Y."/>
            <person name="Zhang B."/>
            <person name="Wu H."/>
            <person name="Tang D."/>
            <person name="Shen Q."/>
            <person name="Xue P."/>
            <person name="Zou S."/>
            <person name="Wang X."/>
            <person name="Liu X."/>
            <person name="Wang F."/>
            <person name="Yang Y."/>
            <person name="An X."/>
            <person name="Dong Z."/>
            <person name="Zhang K."/>
            <person name="Zhang X."/>
            <person name="Luo M.C."/>
            <person name="Dvorak J."/>
            <person name="Tong Y."/>
            <person name="Wang J."/>
            <person name="Yang H."/>
            <person name="Li Z."/>
            <person name="Wang D."/>
            <person name="Zhang A."/>
            <person name="Wang J."/>
        </authorList>
    </citation>
    <scope>NUCLEOTIDE SEQUENCE</scope>
    <source>
        <strain evidence="3">cv. G1812</strain>
    </source>
</reference>
<dbReference type="EnsemblPlants" id="TuG1812G0500004913.01.T01">
    <property type="protein sequence ID" value="TuG1812G0500004913.01.T01.cds405666"/>
    <property type="gene ID" value="TuG1812G0500004913.01"/>
</dbReference>
<evidence type="ECO:0000313" key="2">
    <source>
        <dbReference type="EnsemblPlants" id="TuG1812G0500004913.01.T01.cds405666"/>
    </source>
</evidence>
<dbReference type="AlphaFoldDB" id="A0A8R7QL26"/>